<dbReference type="AlphaFoldDB" id="A0A5B0MSW6"/>
<accession>A0A5B0MSW6</accession>
<feature type="region of interest" description="Disordered" evidence="1">
    <location>
        <begin position="25"/>
        <end position="90"/>
    </location>
</feature>
<evidence type="ECO:0000313" key="5">
    <source>
        <dbReference type="Proteomes" id="UP000325313"/>
    </source>
</evidence>
<organism evidence="2 5">
    <name type="scientific">Puccinia graminis f. sp. tritici</name>
    <dbReference type="NCBI Taxonomy" id="56615"/>
    <lineage>
        <taxon>Eukaryota</taxon>
        <taxon>Fungi</taxon>
        <taxon>Dikarya</taxon>
        <taxon>Basidiomycota</taxon>
        <taxon>Pucciniomycotina</taxon>
        <taxon>Pucciniomycetes</taxon>
        <taxon>Pucciniales</taxon>
        <taxon>Pucciniaceae</taxon>
        <taxon>Puccinia</taxon>
    </lineage>
</organism>
<evidence type="ECO:0000313" key="2">
    <source>
        <dbReference type="EMBL" id="KAA1080077.1"/>
    </source>
</evidence>
<feature type="compositionally biased region" description="Polar residues" evidence="1">
    <location>
        <begin position="53"/>
        <end position="67"/>
    </location>
</feature>
<comment type="caution">
    <text evidence="2">The sequence shown here is derived from an EMBL/GenBank/DDBJ whole genome shotgun (WGS) entry which is preliminary data.</text>
</comment>
<reference evidence="4 5" key="1">
    <citation type="submission" date="2019-05" db="EMBL/GenBank/DDBJ databases">
        <title>Emergence of the Ug99 lineage of the wheat stem rust pathogen through somatic hybridization.</title>
        <authorList>
            <person name="Li F."/>
            <person name="Upadhyaya N.M."/>
            <person name="Sperschneider J."/>
            <person name="Matny O."/>
            <person name="Nguyen-Phuc H."/>
            <person name="Mago R."/>
            <person name="Raley C."/>
            <person name="Miller M.E."/>
            <person name="Silverstein K.A.T."/>
            <person name="Henningsen E."/>
            <person name="Hirsch C.D."/>
            <person name="Visser B."/>
            <person name="Pretorius Z.A."/>
            <person name="Steffenson B.J."/>
            <person name="Schwessinger B."/>
            <person name="Dodds P.N."/>
            <person name="Figueroa M."/>
        </authorList>
    </citation>
    <scope>NUCLEOTIDE SEQUENCE [LARGE SCALE GENOMIC DNA]</scope>
    <source>
        <strain evidence="3">21-0</strain>
        <strain evidence="2 5">Ug99</strain>
    </source>
</reference>
<evidence type="ECO:0000313" key="3">
    <source>
        <dbReference type="EMBL" id="KAA1103809.1"/>
    </source>
</evidence>
<feature type="compositionally biased region" description="Polar residues" evidence="1">
    <location>
        <begin position="30"/>
        <end position="43"/>
    </location>
</feature>
<feature type="compositionally biased region" description="Polar residues" evidence="1">
    <location>
        <begin position="78"/>
        <end position="90"/>
    </location>
</feature>
<protein>
    <submittedName>
        <fullName evidence="2">Uncharacterized protein</fullName>
    </submittedName>
</protein>
<keyword evidence="4" id="KW-1185">Reference proteome</keyword>
<gene>
    <name evidence="3" type="ORF">PGT21_001232</name>
    <name evidence="2" type="ORF">PGTUg99_005085</name>
</gene>
<dbReference type="Proteomes" id="UP000325313">
    <property type="component" value="Unassembled WGS sequence"/>
</dbReference>
<proteinExistence type="predicted"/>
<dbReference type="Proteomes" id="UP000324748">
    <property type="component" value="Unassembled WGS sequence"/>
</dbReference>
<dbReference type="EMBL" id="VSWC01000041">
    <property type="protein sequence ID" value="KAA1103809.1"/>
    <property type="molecule type" value="Genomic_DNA"/>
</dbReference>
<name>A0A5B0MSW6_PUCGR</name>
<dbReference type="EMBL" id="VDEP01000442">
    <property type="protein sequence ID" value="KAA1080077.1"/>
    <property type="molecule type" value="Genomic_DNA"/>
</dbReference>
<sequence length="90" mass="10015">MEDARRRRSRPRDLVVAVVDMGLVGRSESPRTGTAYTKRTNQPRPRALDCGRSFSSSSRDPNQNSTPERTETLLGPSQGASQLNQTTQRL</sequence>
<evidence type="ECO:0000256" key="1">
    <source>
        <dbReference type="SAM" id="MobiDB-lite"/>
    </source>
</evidence>
<evidence type="ECO:0000313" key="4">
    <source>
        <dbReference type="Proteomes" id="UP000324748"/>
    </source>
</evidence>